<evidence type="ECO:0008006" key="2">
    <source>
        <dbReference type="Google" id="ProtNLM"/>
    </source>
</evidence>
<feature type="non-terminal residue" evidence="1">
    <location>
        <position position="133"/>
    </location>
</feature>
<evidence type="ECO:0000313" key="1">
    <source>
        <dbReference type="EMBL" id="SVD42210.1"/>
    </source>
</evidence>
<accession>A0A382V6Y9</accession>
<protein>
    <recommendedName>
        <fullName evidence="2">Peptidase M3A/M3B catalytic domain-containing protein</fullName>
    </recommendedName>
</protein>
<proteinExistence type="predicted"/>
<dbReference type="AlphaFoldDB" id="A0A382V6Y9"/>
<gene>
    <name evidence="1" type="ORF">METZ01_LOCUS395064</name>
</gene>
<organism evidence="1">
    <name type="scientific">marine metagenome</name>
    <dbReference type="NCBI Taxonomy" id="408172"/>
    <lineage>
        <taxon>unclassified sequences</taxon>
        <taxon>metagenomes</taxon>
        <taxon>ecological metagenomes</taxon>
    </lineage>
</organism>
<reference evidence="1" key="1">
    <citation type="submission" date="2018-05" db="EMBL/GenBank/DDBJ databases">
        <authorList>
            <person name="Lanie J.A."/>
            <person name="Ng W.-L."/>
            <person name="Kazmierczak K.M."/>
            <person name="Andrzejewski T.M."/>
            <person name="Davidsen T.M."/>
            <person name="Wayne K.J."/>
            <person name="Tettelin H."/>
            <person name="Glass J.I."/>
            <person name="Rusch D."/>
            <person name="Podicherti R."/>
            <person name="Tsui H.-C.T."/>
            <person name="Winkler M.E."/>
        </authorList>
    </citation>
    <scope>NUCLEOTIDE SEQUENCE</scope>
</reference>
<name>A0A382V6Y9_9ZZZZ</name>
<dbReference type="EMBL" id="UINC01149621">
    <property type="protein sequence ID" value="SVD42210.1"/>
    <property type="molecule type" value="Genomic_DNA"/>
</dbReference>
<sequence length="133" mass="15144">MMKDNIATKDKLAKLLAMEDIHVRHSSAAQTASFDVHNRVLTLPVWASLEDFVTDMMTGHEVGHALWTPASGWKEALDMEIHKGILNIVEDARIEKKIKRKYPGIVRPFLQAYASLYEKNFFGLTPFEELGFI</sequence>